<feature type="transmembrane region" description="Helical" evidence="1">
    <location>
        <begin position="45"/>
        <end position="68"/>
    </location>
</feature>
<keyword evidence="1" id="KW-0812">Transmembrane</keyword>
<dbReference type="RefSeq" id="WP_153359015.1">
    <property type="nucleotide sequence ID" value="NZ_JAYKOO010000001.1"/>
</dbReference>
<keyword evidence="3" id="KW-1185">Reference proteome</keyword>
<protein>
    <submittedName>
        <fullName evidence="2">Uncharacterized protein</fullName>
    </submittedName>
</protein>
<evidence type="ECO:0000313" key="2">
    <source>
        <dbReference type="EMBL" id="MQY49359.1"/>
    </source>
</evidence>
<accession>A0A6A8AF08</accession>
<sequence>MSLGVAEDLSRLIVEAATDRIADIRLLEGWKGSESDDDFQGTRNWAALLVLLSVPAFFVMVISLIVWLI</sequence>
<evidence type="ECO:0000313" key="3">
    <source>
        <dbReference type="Proteomes" id="UP000435138"/>
    </source>
</evidence>
<keyword evidence="1" id="KW-1133">Transmembrane helix</keyword>
<evidence type="ECO:0000256" key="1">
    <source>
        <dbReference type="SAM" id="Phobius"/>
    </source>
</evidence>
<dbReference type="Proteomes" id="UP000435138">
    <property type="component" value="Unassembled WGS sequence"/>
</dbReference>
<gene>
    <name evidence="2" type="ORF">GAO09_25310</name>
</gene>
<proteinExistence type="predicted"/>
<dbReference type="EMBL" id="WIXI01000050">
    <property type="protein sequence ID" value="MQY49359.1"/>
    <property type="molecule type" value="Genomic_DNA"/>
</dbReference>
<name>A0A6A8AF08_9HYPH</name>
<organism evidence="2 3">
    <name type="scientific">Endobacterium cereale</name>
    <dbReference type="NCBI Taxonomy" id="2663029"/>
    <lineage>
        <taxon>Bacteria</taxon>
        <taxon>Pseudomonadati</taxon>
        <taxon>Pseudomonadota</taxon>
        <taxon>Alphaproteobacteria</taxon>
        <taxon>Hyphomicrobiales</taxon>
        <taxon>Rhizobiaceae</taxon>
        <taxon>Endobacterium</taxon>
    </lineage>
</organism>
<reference evidence="2 3" key="1">
    <citation type="submission" date="2019-11" db="EMBL/GenBank/DDBJ databases">
        <title>Genome analysis of Rhizobacterium cereale a novel genus and species isolated from maize roots in North Spain.</title>
        <authorList>
            <person name="Menendez E."/>
            <person name="Flores-Felix J.D."/>
            <person name="Ramirez-Bahena M.-H."/>
            <person name="Igual J.M."/>
            <person name="Garcia-Fraile P."/>
            <person name="Peix A."/>
            <person name="Velazquez E."/>
        </authorList>
    </citation>
    <scope>NUCLEOTIDE SEQUENCE [LARGE SCALE GENOMIC DNA]</scope>
    <source>
        <strain evidence="2 3">RZME27</strain>
    </source>
</reference>
<keyword evidence="1" id="KW-0472">Membrane</keyword>
<dbReference type="AlphaFoldDB" id="A0A6A8AF08"/>
<comment type="caution">
    <text evidence="2">The sequence shown here is derived from an EMBL/GenBank/DDBJ whole genome shotgun (WGS) entry which is preliminary data.</text>
</comment>